<comment type="caution">
    <text evidence="2">The sequence shown here is derived from an EMBL/GenBank/DDBJ whole genome shotgun (WGS) entry which is preliminary data.</text>
</comment>
<organism evidence="2 3">
    <name type="scientific">Sordaria macrospora</name>
    <dbReference type="NCBI Taxonomy" id="5147"/>
    <lineage>
        <taxon>Eukaryota</taxon>
        <taxon>Fungi</taxon>
        <taxon>Dikarya</taxon>
        <taxon>Ascomycota</taxon>
        <taxon>Pezizomycotina</taxon>
        <taxon>Sordariomycetes</taxon>
        <taxon>Sordariomycetidae</taxon>
        <taxon>Sordariales</taxon>
        <taxon>Sordariaceae</taxon>
        <taxon>Sordaria</taxon>
    </lineage>
</organism>
<accession>A0A8S8ZTQ5</accession>
<proteinExistence type="predicted"/>
<reference evidence="2 3" key="1">
    <citation type="submission" date="2017-07" db="EMBL/GenBank/DDBJ databases">
        <title>Genome sequence of the Sordaria macrospora wild type strain R19027.</title>
        <authorList>
            <person name="Nowrousian M."/>
            <person name="Teichert I."/>
            <person name="Kueck U."/>
        </authorList>
    </citation>
    <scope>NUCLEOTIDE SEQUENCE [LARGE SCALE GENOMIC DNA]</scope>
    <source>
        <strain evidence="2 3">R19027</strain>
        <tissue evidence="2">Mycelium</tissue>
    </source>
</reference>
<feature type="region of interest" description="Disordered" evidence="1">
    <location>
        <begin position="163"/>
        <end position="187"/>
    </location>
</feature>
<feature type="compositionally biased region" description="Polar residues" evidence="1">
    <location>
        <begin position="1"/>
        <end position="14"/>
    </location>
</feature>
<feature type="compositionally biased region" description="Acidic residues" evidence="1">
    <location>
        <begin position="172"/>
        <end position="187"/>
    </location>
</feature>
<name>A0A8S8ZTQ5_SORMA</name>
<dbReference type="VEuPathDB" id="FungiDB:SMAC_07130"/>
<dbReference type="EMBL" id="NMPR01000037">
    <property type="protein sequence ID" value="KAA8633443.1"/>
    <property type="molecule type" value="Genomic_DNA"/>
</dbReference>
<gene>
    <name evidence="2" type="ORF">SMACR_07130</name>
</gene>
<dbReference type="OMA" id="SHYAYSS"/>
<evidence type="ECO:0000313" key="2">
    <source>
        <dbReference type="EMBL" id="KAA8633443.1"/>
    </source>
</evidence>
<protein>
    <submittedName>
        <fullName evidence="2">Uncharacterized protein</fullName>
    </submittedName>
</protein>
<feature type="region of interest" description="Disordered" evidence="1">
    <location>
        <begin position="1"/>
        <end position="58"/>
    </location>
</feature>
<evidence type="ECO:0000256" key="1">
    <source>
        <dbReference type="SAM" id="MobiDB-lite"/>
    </source>
</evidence>
<evidence type="ECO:0000313" key="3">
    <source>
        <dbReference type="Proteomes" id="UP000433876"/>
    </source>
</evidence>
<dbReference type="AlphaFoldDB" id="A0A8S8ZTQ5"/>
<dbReference type="Proteomes" id="UP000433876">
    <property type="component" value="Unassembled WGS sequence"/>
</dbReference>
<sequence length="298" mass="32992">MTTTATMPSSHYAYSSNPNPNPNPSDPSDPSNFSTPLSPPGSSRPCPRNPFTPSSSTPTLPSITHSLLQIALFLKRDFRFLKLTTASCPAFSLDIAIEYNSEGIHTLLQTSLYRLNSSTRNFVRKANILLDEEVNRSFDAYLHGQLPLHRDGQRHFKDYVEDSGYSSPLSSDGDEDKNDDGGEDEIEDTMMMTVEEKETRKELKRLVGVVEELRGVFFKKAGKYVLKGGKKAMGNREVGDGAGDGEVEYLVVGRLFGDGEGEGKGRRGGEDVKMGLERLVGRLGMGKREEYQVRVCRI</sequence>